<keyword evidence="1" id="KW-0479">Metal-binding</keyword>
<keyword evidence="1" id="KW-0862">Zinc</keyword>
<dbReference type="InterPro" id="IPR013087">
    <property type="entry name" value="Znf_C2H2_type"/>
</dbReference>
<dbReference type="OrthoDB" id="10039931at2759"/>
<reference evidence="5" key="1">
    <citation type="submission" date="2025-08" db="UniProtKB">
        <authorList>
            <consortium name="RefSeq"/>
        </authorList>
    </citation>
    <scope>IDENTIFICATION</scope>
    <source>
        <tissue evidence="5">Whole organism</tissue>
    </source>
</reference>
<accession>A0A8B7NEC2</accession>
<dbReference type="KEGG" id="hazt:108669162"/>
<dbReference type="GO" id="GO:0008270">
    <property type="term" value="F:zinc ion binding"/>
    <property type="evidence" value="ECO:0007669"/>
    <property type="project" value="UniProtKB-KW"/>
</dbReference>
<dbReference type="AlphaFoldDB" id="A0A8B7NEC2"/>
<dbReference type="GeneID" id="108669162"/>
<sequence>MENLSSRDLCILCDVCFTSREMLHRHHIACHTVEELSRLLLESPVHVHNKSTINSESCNGWQHAGIKRKSSMYDSDEQNVLIKRVKIVEDDTEVCQNSSAVPQCSTNETFEQLFPIDLSIGKKILTGTKTFTSENIFTFQESPILAGKDLRSILEENNSSSNSHEELMNCDDTDPNSGSVFTEVNGKAHGFGSMSPELCQMKSKPENFHRKCNSYNENSIETFEMKRQVSEHSCGEENVNHTNVISYWTQESAGKQNGSESPRTTRLPAPQTIMSQMMSGLSDEDEWPELGDDITLIDDEHLLSSLDLFPSLLDDFVIELSTLEESGALTVRNAEEAPEVPRKLEPRGESVAPPASSVKCVNVPASSKEIVLLPASIEEIVSLPASSEKCVHLPASSKEGVPLPASNYKIVSLPASGEKGVHLPASSEEIVSLPASIEENATFPASSEEEAPLLASSEKIASLPASNEEGVLLSASSEEGIPIPGSSESVSLPASSEEHPLLEFKKILPSSACHPTPTICVHNHEKSSNYVSHPNGKNVSVDSSDISGCSKANRTIFGEALLSKSIVTCNTCRNIESYYQVTNIEISNNKSESPFAVVNESNVCEFGACKSKSSHENRNVTLIRESSVKAAQNTVSFFGGKTIFRLDRNLITTCAPTTKEVLPRLPSYSSPLVDNLTASNDTTLDFITPEQNASNETNLGFTTPKQNASNETNLSFIPPEQKNISENRCGIKNSSFTMPVNSFSKGSRVRKEKRKVFSSHIVLEKTPWPCSRTRSGRRVKAAGCSDFIYSTVDNSKSDCAQWDFNSNGRNGEISKSVLFKEDSHRETKSIVLVRSDDGKIQLKKTKLWCSSEEASSKSELPSTYIEEPMKTTGNNSKIAGKRRANKIDVRRNTTRISRVFNVECSYCGHQLSSEVLRTISKHDLGHHKVCISCKKGHYLKRSAILDHESVPKVGSLQRAGQCSICDTYVTNVRRHIERVHEQQRVQCEVCHASVKKDCLKSHKNRKHGPASPVECDHCTKLFKSASSLREHLTRVRRKIKTVLEYICD</sequence>
<keyword evidence="4" id="KW-1185">Reference proteome</keyword>
<gene>
    <name evidence="5" type="primary">LOC108669162</name>
</gene>
<proteinExistence type="predicted"/>
<feature type="domain" description="C2H2-type" evidence="3">
    <location>
        <begin position="1013"/>
        <end position="1041"/>
    </location>
</feature>
<evidence type="ECO:0000313" key="4">
    <source>
        <dbReference type="Proteomes" id="UP000694843"/>
    </source>
</evidence>
<evidence type="ECO:0000313" key="5">
    <source>
        <dbReference type="RefSeq" id="XP_018011950.1"/>
    </source>
</evidence>
<evidence type="ECO:0000259" key="3">
    <source>
        <dbReference type="PROSITE" id="PS50157"/>
    </source>
</evidence>
<dbReference type="PROSITE" id="PS00028">
    <property type="entry name" value="ZINC_FINGER_C2H2_1"/>
    <property type="match status" value="1"/>
</dbReference>
<dbReference type="SMART" id="SM00355">
    <property type="entry name" value="ZnF_C2H2"/>
    <property type="match status" value="4"/>
</dbReference>
<name>A0A8B7NEC2_HYAAZ</name>
<dbReference type="RefSeq" id="XP_018011950.1">
    <property type="nucleotide sequence ID" value="XM_018156461.2"/>
</dbReference>
<dbReference type="PROSITE" id="PS50157">
    <property type="entry name" value="ZINC_FINGER_C2H2_2"/>
    <property type="match status" value="1"/>
</dbReference>
<dbReference type="Gene3D" id="3.30.160.60">
    <property type="entry name" value="Classic Zinc Finger"/>
    <property type="match status" value="1"/>
</dbReference>
<protein>
    <submittedName>
        <fullName evidence="5">Uncharacterized protein LOC108669162</fullName>
    </submittedName>
</protein>
<feature type="compositionally biased region" description="Basic and acidic residues" evidence="2">
    <location>
        <begin position="334"/>
        <end position="348"/>
    </location>
</feature>
<keyword evidence="1" id="KW-0863">Zinc-finger</keyword>
<organism evidence="4 5">
    <name type="scientific">Hyalella azteca</name>
    <name type="common">Amphipod</name>
    <dbReference type="NCBI Taxonomy" id="294128"/>
    <lineage>
        <taxon>Eukaryota</taxon>
        <taxon>Metazoa</taxon>
        <taxon>Ecdysozoa</taxon>
        <taxon>Arthropoda</taxon>
        <taxon>Crustacea</taxon>
        <taxon>Multicrustacea</taxon>
        <taxon>Malacostraca</taxon>
        <taxon>Eumalacostraca</taxon>
        <taxon>Peracarida</taxon>
        <taxon>Amphipoda</taxon>
        <taxon>Senticaudata</taxon>
        <taxon>Talitrida</taxon>
        <taxon>Talitroidea</taxon>
        <taxon>Hyalellidae</taxon>
        <taxon>Hyalella</taxon>
    </lineage>
</organism>
<evidence type="ECO:0000256" key="1">
    <source>
        <dbReference type="PROSITE-ProRule" id="PRU00042"/>
    </source>
</evidence>
<feature type="region of interest" description="Disordered" evidence="2">
    <location>
        <begin position="334"/>
        <end position="355"/>
    </location>
</feature>
<dbReference type="Proteomes" id="UP000694843">
    <property type="component" value="Unplaced"/>
</dbReference>
<evidence type="ECO:0000256" key="2">
    <source>
        <dbReference type="SAM" id="MobiDB-lite"/>
    </source>
</evidence>